<dbReference type="AlphaFoldDB" id="A0A371G7L9"/>
<feature type="signal peptide" evidence="1">
    <location>
        <begin position="1"/>
        <end position="22"/>
    </location>
</feature>
<accession>A0A371G7L9</accession>
<dbReference type="EMBL" id="QJKJ01006488">
    <property type="protein sequence ID" value="RDX86559.1"/>
    <property type="molecule type" value="Genomic_DNA"/>
</dbReference>
<keyword evidence="3" id="KW-1185">Reference proteome</keyword>
<comment type="caution">
    <text evidence="2">The sequence shown here is derived from an EMBL/GenBank/DDBJ whole genome shotgun (WGS) entry which is preliminary data.</text>
</comment>
<evidence type="ECO:0008006" key="4">
    <source>
        <dbReference type="Google" id="ProtNLM"/>
    </source>
</evidence>
<dbReference type="Proteomes" id="UP000257109">
    <property type="component" value="Unassembled WGS sequence"/>
</dbReference>
<keyword evidence="1" id="KW-0732">Signal</keyword>
<gene>
    <name evidence="2" type="ORF">CR513_32107</name>
</gene>
<organism evidence="2 3">
    <name type="scientific">Mucuna pruriens</name>
    <name type="common">Velvet bean</name>
    <name type="synonym">Dolichos pruriens</name>
    <dbReference type="NCBI Taxonomy" id="157652"/>
    <lineage>
        <taxon>Eukaryota</taxon>
        <taxon>Viridiplantae</taxon>
        <taxon>Streptophyta</taxon>
        <taxon>Embryophyta</taxon>
        <taxon>Tracheophyta</taxon>
        <taxon>Spermatophyta</taxon>
        <taxon>Magnoliopsida</taxon>
        <taxon>eudicotyledons</taxon>
        <taxon>Gunneridae</taxon>
        <taxon>Pentapetalae</taxon>
        <taxon>rosids</taxon>
        <taxon>fabids</taxon>
        <taxon>Fabales</taxon>
        <taxon>Fabaceae</taxon>
        <taxon>Papilionoideae</taxon>
        <taxon>50 kb inversion clade</taxon>
        <taxon>NPAAA clade</taxon>
        <taxon>indigoferoid/millettioid clade</taxon>
        <taxon>Phaseoleae</taxon>
        <taxon>Mucuna</taxon>
    </lineage>
</organism>
<name>A0A371G7L9_MUCPR</name>
<evidence type="ECO:0000313" key="2">
    <source>
        <dbReference type="EMBL" id="RDX86559.1"/>
    </source>
</evidence>
<feature type="non-terminal residue" evidence="2">
    <location>
        <position position="1"/>
    </location>
</feature>
<sequence length="70" mass="7973">MFFSWLLLPLERLLLLLSSTSTIYEYLSFSCSTNDDGPLNVLPIVPHVTLVPVIAYVIPPPPTYNRWIQP</sequence>
<evidence type="ECO:0000313" key="3">
    <source>
        <dbReference type="Proteomes" id="UP000257109"/>
    </source>
</evidence>
<proteinExistence type="predicted"/>
<protein>
    <recommendedName>
        <fullName evidence="4">Secreted peptide</fullName>
    </recommendedName>
</protein>
<evidence type="ECO:0000256" key="1">
    <source>
        <dbReference type="SAM" id="SignalP"/>
    </source>
</evidence>
<reference evidence="2" key="1">
    <citation type="submission" date="2018-05" db="EMBL/GenBank/DDBJ databases">
        <title>Draft genome of Mucuna pruriens seed.</title>
        <authorList>
            <person name="Nnadi N.E."/>
            <person name="Vos R."/>
            <person name="Hasami M.H."/>
            <person name="Devisetty U.K."/>
            <person name="Aguiy J.C."/>
        </authorList>
    </citation>
    <scope>NUCLEOTIDE SEQUENCE [LARGE SCALE GENOMIC DNA]</scope>
    <source>
        <strain evidence="2">JCA_2017</strain>
    </source>
</reference>
<feature type="chain" id="PRO_5016672651" description="Secreted peptide" evidence="1">
    <location>
        <begin position="23"/>
        <end position="70"/>
    </location>
</feature>